<feature type="compositionally biased region" description="Basic residues" evidence="1">
    <location>
        <begin position="774"/>
        <end position="784"/>
    </location>
</feature>
<evidence type="ECO:0000313" key="3">
    <source>
        <dbReference type="Proteomes" id="UP000663868"/>
    </source>
</evidence>
<feature type="compositionally biased region" description="Polar residues" evidence="1">
    <location>
        <begin position="618"/>
        <end position="629"/>
    </location>
</feature>
<evidence type="ECO:0000313" key="2">
    <source>
        <dbReference type="EMBL" id="CAF4030860.1"/>
    </source>
</evidence>
<protein>
    <submittedName>
        <fullName evidence="2">Uncharacterized protein</fullName>
    </submittedName>
</protein>
<dbReference type="Proteomes" id="UP000663868">
    <property type="component" value="Unassembled WGS sequence"/>
</dbReference>
<evidence type="ECO:0000256" key="1">
    <source>
        <dbReference type="SAM" id="MobiDB-lite"/>
    </source>
</evidence>
<feature type="region of interest" description="Disordered" evidence="1">
    <location>
        <begin position="612"/>
        <end position="636"/>
    </location>
</feature>
<sequence>MVSIPDSIFARNMNFGGTLQYDLEVVHGAEIANVLFKISDNLMIDSQILSVCLRATAAFHEDESNVFLANVPQRGKSINEYTLLIASMGTGKSLIFSKIMEVHQLKRQFDLKIEENRLMENGKKIDKTVDYRHAILNEITGPGLTKYLDSAGNVFVLIDEFDGDHEKIGLFCSSTKTNNLNSSAAGVLKSFHSGLPFFQKGKVSDNGHIKNPQVSFLAASNGAPIMDIIRAKMKSLVVADALVTRTVFEIIDSPPKFNSNYKNKFLSPDSIGLNIFLLASSLLCNQTYNFDTEGSQSADQMLQDWQDMCVASGARWKRIDQWIGGRFAKTSELTARLAVQLTHIDIVYNLLKDFINQNQLTDVNGPVSFNTYCNMMAFFYAKFPPYSTKPIIISREYMTTIFVMKISQVEAAIYVTKISLLKYFNLFNINIQTGSPIDEIPWIPPSTNDNSNLAVVPIPATQISTVVEETNTSAFDLYQTILQFPSICFTFTQIVTKYGKLKYRYKSIESVLDQLIAMKLLSKVKDGLRSGRNICDLYIKSLPTSITLNTVNTFIKDNLDPIKMPWTLYKSSCERVFLPSPASILSQEVQNLFNETNYSRIIERYETDIQKARKKKQSSTTTNQHQEYLNNNNNNKMHSFVNVNTSSLSSNENVFETDVQDENREQQAVESEVLTSPITSHSALASINGASSIIMNATAIESSPPPSSINYLLPRPPSQILRSSANAIIDQILTDLVSNTEFDSSYLLVDNEENLPTFASLPEPIDETQTNVRRSSRPRTKNKRLSSFDSNERVATTTTTTHKKRKKIEKIVKNE</sequence>
<dbReference type="EMBL" id="CAJOBB010003266">
    <property type="protein sequence ID" value="CAF4030860.1"/>
    <property type="molecule type" value="Genomic_DNA"/>
</dbReference>
<proteinExistence type="predicted"/>
<dbReference type="AlphaFoldDB" id="A0A819QLI6"/>
<accession>A0A819QLI6</accession>
<comment type="caution">
    <text evidence="2">The sequence shown here is derived from an EMBL/GenBank/DDBJ whole genome shotgun (WGS) entry which is preliminary data.</text>
</comment>
<reference evidence="2" key="1">
    <citation type="submission" date="2021-02" db="EMBL/GenBank/DDBJ databases">
        <authorList>
            <person name="Nowell W R."/>
        </authorList>
    </citation>
    <scope>NUCLEOTIDE SEQUENCE</scope>
</reference>
<organism evidence="2 3">
    <name type="scientific">Adineta steineri</name>
    <dbReference type="NCBI Taxonomy" id="433720"/>
    <lineage>
        <taxon>Eukaryota</taxon>
        <taxon>Metazoa</taxon>
        <taxon>Spiralia</taxon>
        <taxon>Gnathifera</taxon>
        <taxon>Rotifera</taxon>
        <taxon>Eurotatoria</taxon>
        <taxon>Bdelloidea</taxon>
        <taxon>Adinetida</taxon>
        <taxon>Adinetidae</taxon>
        <taxon>Adineta</taxon>
    </lineage>
</organism>
<gene>
    <name evidence="2" type="ORF">KXQ929_LOCUS30275</name>
</gene>
<name>A0A819QLI6_9BILA</name>
<feature type="region of interest" description="Disordered" evidence="1">
    <location>
        <begin position="766"/>
        <end position="815"/>
    </location>
</feature>